<reference evidence="1" key="1">
    <citation type="thesis" date="2020" institute="ProQuest LLC" country="789 East Eisenhower Parkway, Ann Arbor, MI, USA">
        <title>Comparative Genomics and Chromosome Evolution.</title>
        <authorList>
            <person name="Mudd A.B."/>
        </authorList>
    </citation>
    <scope>NUCLEOTIDE SEQUENCE</scope>
    <source>
        <strain evidence="1">HN-11 Male</strain>
        <tissue evidence="1">Kidney and liver</tissue>
    </source>
</reference>
<keyword evidence="2" id="KW-1185">Reference proteome</keyword>
<comment type="caution">
    <text evidence="1">The sequence shown here is derived from an EMBL/GenBank/DDBJ whole genome shotgun (WGS) entry which is preliminary data.</text>
</comment>
<gene>
    <name evidence="1" type="ORF">GDO78_000107</name>
</gene>
<protein>
    <submittedName>
        <fullName evidence="1">Uncharacterized protein</fullName>
    </submittedName>
</protein>
<dbReference type="AlphaFoldDB" id="A0A8J6KK54"/>
<dbReference type="EMBL" id="WNTK01000001">
    <property type="protein sequence ID" value="KAG9491434.1"/>
    <property type="molecule type" value="Genomic_DNA"/>
</dbReference>
<proteinExistence type="predicted"/>
<dbReference type="Proteomes" id="UP000770717">
    <property type="component" value="Unassembled WGS sequence"/>
</dbReference>
<name>A0A8J6KK54_ELECQ</name>
<accession>A0A8J6KK54</accession>
<evidence type="ECO:0000313" key="1">
    <source>
        <dbReference type="EMBL" id="KAG9491434.1"/>
    </source>
</evidence>
<sequence length="80" mass="9126">MTMKSPHDAPHRTLATKTGFRTKCRVNSVMNINLLLLKRLFCITYLIIRALARHAGSIRSATKVQELCKNCIFFPLSKHV</sequence>
<evidence type="ECO:0000313" key="2">
    <source>
        <dbReference type="Proteomes" id="UP000770717"/>
    </source>
</evidence>
<organism evidence="1 2">
    <name type="scientific">Eleutherodactylus coqui</name>
    <name type="common">Puerto Rican coqui</name>
    <dbReference type="NCBI Taxonomy" id="57060"/>
    <lineage>
        <taxon>Eukaryota</taxon>
        <taxon>Metazoa</taxon>
        <taxon>Chordata</taxon>
        <taxon>Craniata</taxon>
        <taxon>Vertebrata</taxon>
        <taxon>Euteleostomi</taxon>
        <taxon>Amphibia</taxon>
        <taxon>Batrachia</taxon>
        <taxon>Anura</taxon>
        <taxon>Neobatrachia</taxon>
        <taxon>Hyloidea</taxon>
        <taxon>Eleutherodactylidae</taxon>
        <taxon>Eleutherodactylinae</taxon>
        <taxon>Eleutherodactylus</taxon>
        <taxon>Eleutherodactylus</taxon>
    </lineage>
</organism>